<sequence length="104" mass="10981">GSLCYPTNDYDDVGKLKAKANIGAPAVTISPSFSKSSPQDTSVHGIETPIDDVDSNVYEPYIAPEAVLEASSSIPVNADVAPNSPIAHVQMWTMDHPLDNVIGD</sequence>
<feature type="non-terminal residue" evidence="2">
    <location>
        <position position="1"/>
    </location>
</feature>
<feature type="compositionally biased region" description="Polar residues" evidence="1">
    <location>
        <begin position="32"/>
        <end position="42"/>
    </location>
</feature>
<comment type="caution">
    <text evidence="2">The sequence shown here is derived from an EMBL/GenBank/DDBJ whole genome shotgun (WGS) entry which is preliminary data.</text>
</comment>
<dbReference type="EMBL" id="BKCJ011229159">
    <property type="protein sequence ID" value="GFD07079.1"/>
    <property type="molecule type" value="Genomic_DNA"/>
</dbReference>
<gene>
    <name evidence="2" type="ORF">Tci_879048</name>
</gene>
<name>A0A699TCV6_TANCI</name>
<reference evidence="2" key="1">
    <citation type="journal article" date="2019" name="Sci. Rep.">
        <title>Draft genome of Tanacetum cinerariifolium, the natural source of mosquito coil.</title>
        <authorList>
            <person name="Yamashiro T."/>
            <person name="Shiraishi A."/>
            <person name="Satake H."/>
            <person name="Nakayama K."/>
        </authorList>
    </citation>
    <scope>NUCLEOTIDE SEQUENCE</scope>
</reference>
<evidence type="ECO:0008006" key="3">
    <source>
        <dbReference type="Google" id="ProtNLM"/>
    </source>
</evidence>
<organism evidence="2">
    <name type="scientific">Tanacetum cinerariifolium</name>
    <name type="common">Dalmatian daisy</name>
    <name type="synonym">Chrysanthemum cinerariifolium</name>
    <dbReference type="NCBI Taxonomy" id="118510"/>
    <lineage>
        <taxon>Eukaryota</taxon>
        <taxon>Viridiplantae</taxon>
        <taxon>Streptophyta</taxon>
        <taxon>Embryophyta</taxon>
        <taxon>Tracheophyta</taxon>
        <taxon>Spermatophyta</taxon>
        <taxon>Magnoliopsida</taxon>
        <taxon>eudicotyledons</taxon>
        <taxon>Gunneridae</taxon>
        <taxon>Pentapetalae</taxon>
        <taxon>asterids</taxon>
        <taxon>campanulids</taxon>
        <taxon>Asterales</taxon>
        <taxon>Asteraceae</taxon>
        <taxon>Asteroideae</taxon>
        <taxon>Anthemideae</taxon>
        <taxon>Anthemidinae</taxon>
        <taxon>Tanacetum</taxon>
    </lineage>
</organism>
<evidence type="ECO:0000313" key="2">
    <source>
        <dbReference type="EMBL" id="GFD07079.1"/>
    </source>
</evidence>
<proteinExistence type="predicted"/>
<protein>
    <recommendedName>
        <fullName evidence="3">Integrase, catalytic region, zinc finger, CCHC-type, peptidase aspartic, catalytic</fullName>
    </recommendedName>
</protein>
<feature type="region of interest" description="Disordered" evidence="1">
    <location>
        <begin position="32"/>
        <end position="51"/>
    </location>
</feature>
<feature type="non-terminal residue" evidence="2">
    <location>
        <position position="104"/>
    </location>
</feature>
<evidence type="ECO:0000256" key="1">
    <source>
        <dbReference type="SAM" id="MobiDB-lite"/>
    </source>
</evidence>
<dbReference type="AlphaFoldDB" id="A0A699TCV6"/>
<accession>A0A699TCV6</accession>